<dbReference type="SUPFAM" id="SSF158499">
    <property type="entry name" value="DnaD domain-like"/>
    <property type="match status" value="1"/>
</dbReference>
<dbReference type="NCBIfam" id="TIGR01446">
    <property type="entry name" value="DnaD_dom"/>
    <property type="match status" value="1"/>
</dbReference>
<dbReference type="PATRIC" id="fig|883113.3.peg.1519"/>
<dbReference type="InterPro" id="IPR034829">
    <property type="entry name" value="DnaD-like_sf"/>
</dbReference>
<feature type="domain" description="DnaB/C C-terminal" evidence="3">
    <location>
        <begin position="148"/>
        <end position="219"/>
    </location>
</feature>
<evidence type="ECO:0000256" key="2">
    <source>
        <dbReference type="SAM" id="MobiDB-lite"/>
    </source>
</evidence>
<keyword evidence="6" id="KW-1185">Reference proteome</keyword>
<reference evidence="5 6" key="1">
    <citation type="submission" date="2012-01" db="EMBL/GenBank/DDBJ databases">
        <title>The Genome Sequence of Facklamia languida CCUG 37842.</title>
        <authorList>
            <consortium name="The Broad Institute Genome Sequencing Platform"/>
            <person name="Earl A."/>
            <person name="Ward D."/>
            <person name="Feldgarden M."/>
            <person name="Gevers D."/>
            <person name="Huys G."/>
            <person name="Young S.K."/>
            <person name="Zeng Q."/>
            <person name="Gargeya S."/>
            <person name="Fitzgerald M."/>
            <person name="Haas B."/>
            <person name="Abouelleil A."/>
            <person name="Alvarado L."/>
            <person name="Arachchi H.M."/>
            <person name="Berlin A."/>
            <person name="Chapman S.B."/>
            <person name="Gearin G."/>
            <person name="Goldberg J."/>
            <person name="Griggs A."/>
            <person name="Gujja S."/>
            <person name="Hansen M."/>
            <person name="Heiman D."/>
            <person name="Howarth C."/>
            <person name="Larimer J."/>
            <person name="Lui A."/>
            <person name="MacDonald P.J.P."/>
            <person name="McCowen C."/>
            <person name="Montmayeur A."/>
            <person name="Murphy C."/>
            <person name="Neiman D."/>
            <person name="Pearson M."/>
            <person name="Priest M."/>
            <person name="Roberts A."/>
            <person name="Saif S."/>
            <person name="Shea T."/>
            <person name="Sisk P."/>
            <person name="Stolte C."/>
            <person name="Sykes S."/>
            <person name="Wortman J."/>
            <person name="Nusbaum C."/>
            <person name="Birren B."/>
        </authorList>
    </citation>
    <scope>NUCLEOTIDE SEQUENCE [LARGE SCALE GENOMIC DNA]</scope>
    <source>
        <strain evidence="5 6">CCUG 37842</strain>
    </source>
</reference>
<evidence type="ECO:0000313" key="5">
    <source>
        <dbReference type="EMBL" id="EHR36256.1"/>
    </source>
</evidence>
<name>H3NKX8_9LACT</name>
<comment type="caution">
    <text evidence="5">The sequence shown here is derived from an EMBL/GenBank/DDBJ whole genome shotgun (WGS) entry which is preliminary data.</text>
</comment>
<feature type="domain" description="DnaD N-terminal" evidence="4">
    <location>
        <begin position="16"/>
        <end position="113"/>
    </location>
</feature>
<dbReference type="RefSeq" id="WP_006309750.1">
    <property type="nucleotide sequence ID" value="NZ_JH601133.1"/>
</dbReference>
<dbReference type="InterPro" id="IPR036388">
    <property type="entry name" value="WH-like_DNA-bd_sf"/>
</dbReference>
<gene>
    <name evidence="5" type="ORF">HMPREF9708_01517</name>
</gene>
<dbReference type="STRING" id="883113.HMPREF9708_01517"/>
<accession>H3NKX8</accession>
<dbReference type="Gene3D" id="1.10.10.630">
    <property type="entry name" value="DnaD domain-like"/>
    <property type="match status" value="1"/>
</dbReference>
<sequence>MGETVYDWMKAGYTMVPNVFIQHYHKLHLTSDEFVVIVYLLQQINQTQPVSGVLMIANQLGWDNDRLYTTLNNLLDKNYLNIELVPNQEGKQTDHYTLRPLFDHLNDLLRGQTKAGQQDKDALGQGTPFKKRSSPENTKVHQTIRQLIQKFETDFGRVLSSVELETLNQWLNVDHYPVELIQLALREAIVRQAYSFRYIERILANWRADNIETREEAQVAIRNFGRTSQSGSSQVAEKTDSAPTINIPMIKWDNR</sequence>
<dbReference type="EMBL" id="AGEG01000016">
    <property type="protein sequence ID" value="EHR36256.1"/>
    <property type="molecule type" value="Genomic_DNA"/>
</dbReference>
<dbReference type="OrthoDB" id="9770238at2"/>
<feature type="region of interest" description="Disordered" evidence="2">
    <location>
        <begin position="115"/>
        <end position="138"/>
    </location>
</feature>
<protein>
    <submittedName>
        <fullName evidence="5">DnaD and phage-associated domain-containing protein</fullName>
    </submittedName>
</protein>
<dbReference type="Gene3D" id="1.10.10.10">
    <property type="entry name" value="Winged helix-like DNA-binding domain superfamily/Winged helix DNA-binding domain"/>
    <property type="match status" value="1"/>
</dbReference>
<organism evidence="5 6">
    <name type="scientific">Facklamia languida CCUG 37842</name>
    <dbReference type="NCBI Taxonomy" id="883113"/>
    <lineage>
        <taxon>Bacteria</taxon>
        <taxon>Bacillati</taxon>
        <taxon>Bacillota</taxon>
        <taxon>Bacilli</taxon>
        <taxon>Lactobacillales</taxon>
        <taxon>Aerococcaceae</taxon>
        <taxon>Facklamia</taxon>
    </lineage>
</organism>
<evidence type="ECO:0000259" key="4">
    <source>
        <dbReference type="Pfam" id="PF21984"/>
    </source>
</evidence>
<dbReference type="eggNOG" id="COG3935">
    <property type="taxonomic scope" value="Bacteria"/>
</dbReference>
<dbReference type="InterPro" id="IPR006343">
    <property type="entry name" value="DnaB/C_C"/>
</dbReference>
<comment type="similarity">
    <text evidence="1">Belongs to the DnaB/DnaD family.</text>
</comment>
<dbReference type="InterPro" id="IPR053162">
    <property type="entry name" value="DnaD"/>
</dbReference>
<dbReference type="AlphaFoldDB" id="H3NKX8"/>
<evidence type="ECO:0000259" key="3">
    <source>
        <dbReference type="Pfam" id="PF07261"/>
    </source>
</evidence>
<dbReference type="Pfam" id="PF21984">
    <property type="entry name" value="DnaD_N"/>
    <property type="match status" value="1"/>
</dbReference>
<dbReference type="Proteomes" id="UP000006190">
    <property type="component" value="Unassembled WGS sequence"/>
</dbReference>
<dbReference type="HOGENOM" id="CLU_091656_0_1_9"/>
<evidence type="ECO:0000256" key="1">
    <source>
        <dbReference type="ARBA" id="ARBA00093462"/>
    </source>
</evidence>
<dbReference type="PANTHER" id="PTHR37293">
    <property type="entry name" value="PHAGE REPLICATION PROTEIN-RELATED"/>
    <property type="match status" value="1"/>
</dbReference>
<dbReference type="Pfam" id="PF07261">
    <property type="entry name" value="DnaB_2"/>
    <property type="match status" value="1"/>
</dbReference>
<proteinExistence type="inferred from homology"/>
<dbReference type="PANTHER" id="PTHR37293:SF6">
    <property type="entry name" value="DNA REPLICATION PROTEIN DNAD"/>
    <property type="match status" value="1"/>
</dbReference>
<evidence type="ECO:0000313" key="6">
    <source>
        <dbReference type="Proteomes" id="UP000006190"/>
    </source>
</evidence>
<dbReference type="InterPro" id="IPR053843">
    <property type="entry name" value="DnaD_N"/>
</dbReference>